<protein>
    <recommendedName>
        <fullName evidence="3 14">Shikimate kinase</fullName>
        <shortName evidence="14">SK</shortName>
        <ecNumber evidence="3 14">2.7.1.71</ecNumber>
    </recommendedName>
</protein>
<evidence type="ECO:0000256" key="4">
    <source>
        <dbReference type="ARBA" id="ARBA00022490"/>
    </source>
</evidence>
<keyword evidence="14" id="KW-0479">Metal-binding</keyword>
<comment type="catalytic activity">
    <reaction evidence="13 14">
        <text>shikimate + ATP = 3-phosphoshikimate + ADP + H(+)</text>
        <dbReference type="Rhea" id="RHEA:13121"/>
        <dbReference type="ChEBI" id="CHEBI:15378"/>
        <dbReference type="ChEBI" id="CHEBI:30616"/>
        <dbReference type="ChEBI" id="CHEBI:36208"/>
        <dbReference type="ChEBI" id="CHEBI:145989"/>
        <dbReference type="ChEBI" id="CHEBI:456216"/>
        <dbReference type="EC" id="2.7.1.71"/>
    </reaction>
</comment>
<dbReference type="PANTHER" id="PTHR43622:SF7">
    <property type="entry name" value="3-DEHYDROQUINATE SYNTHASE, CHLOROPLASTIC"/>
    <property type="match status" value="1"/>
</dbReference>
<keyword evidence="8 14" id="KW-0418">Kinase</keyword>
<dbReference type="GO" id="GO:0004765">
    <property type="term" value="F:shikimate kinase activity"/>
    <property type="evidence" value="ECO:0007669"/>
    <property type="project" value="UniProtKB-UniRule"/>
</dbReference>
<keyword evidence="5 14" id="KW-0028">Amino-acid biosynthesis</keyword>
<feature type="binding site" evidence="14">
    <location>
        <position position="57"/>
    </location>
    <ligand>
        <name>substrate</name>
    </ligand>
</feature>
<dbReference type="InterPro" id="IPR030960">
    <property type="entry name" value="DHQS/DOIS_N"/>
</dbReference>
<dbReference type="Proteomes" id="UP000185628">
    <property type="component" value="Unassembled WGS sequence"/>
</dbReference>
<evidence type="ECO:0000256" key="5">
    <source>
        <dbReference type="ARBA" id="ARBA00022605"/>
    </source>
</evidence>
<comment type="cofactor">
    <cofactor evidence="1">
        <name>NAD(+)</name>
        <dbReference type="ChEBI" id="CHEBI:57540"/>
    </cofactor>
</comment>
<dbReference type="GO" id="GO:0000287">
    <property type="term" value="F:magnesium ion binding"/>
    <property type="evidence" value="ECO:0007669"/>
    <property type="project" value="UniProtKB-UniRule"/>
</dbReference>
<comment type="cofactor">
    <cofactor evidence="14">
        <name>Mg(2+)</name>
        <dbReference type="ChEBI" id="CHEBI:18420"/>
    </cofactor>
    <text evidence="14">Binds 1 Mg(2+) ion per subunit.</text>
</comment>
<keyword evidence="18" id="KW-1185">Reference proteome</keyword>
<comment type="subcellular location">
    <subcellularLocation>
        <location evidence="14">Cytoplasm</location>
    </subcellularLocation>
</comment>
<dbReference type="RefSeq" id="WP_073716660.1">
    <property type="nucleotide sequence ID" value="NZ_MQVR01000035.1"/>
</dbReference>
<keyword evidence="14" id="KW-0460">Magnesium</keyword>
<dbReference type="CDD" id="cd00464">
    <property type="entry name" value="SK"/>
    <property type="match status" value="1"/>
</dbReference>
<evidence type="ECO:0000256" key="12">
    <source>
        <dbReference type="ARBA" id="ARBA00023239"/>
    </source>
</evidence>
<feature type="domain" description="3-dehydroquinate synthase N-terminal" evidence="15">
    <location>
        <begin position="244"/>
        <end position="352"/>
    </location>
</feature>
<evidence type="ECO:0000256" key="6">
    <source>
        <dbReference type="ARBA" id="ARBA00022679"/>
    </source>
</evidence>
<evidence type="ECO:0000256" key="9">
    <source>
        <dbReference type="ARBA" id="ARBA00022840"/>
    </source>
</evidence>
<feature type="binding site" evidence="14">
    <location>
        <position position="33"/>
    </location>
    <ligand>
        <name>substrate</name>
    </ligand>
</feature>
<dbReference type="OrthoDB" id="9806583at2"/>
<dbReference type="GO" id="GO:0008652">
    <property type="term" value="P:amino acid biosynthetic process"/>
    <property type="evidence" value="ECO:0007669"/>
    <property type="project" value="UniProtKB-KW"/>
</dbReference>
<dbReference type="InterPro" id="IPR050071">
    <property type="entry name" value="Dehydroquinate_synthase"/>
</dbReference>
<evidence type="ECO:0000256" key="3">
    <source>
        <dbReference type="ARBA" id="ARBA00012154"/>
    </source>
</evidence>
<organism evidence="17 18">
    <name type="scientific">Bowdeniella nasicola</name>
    <dbReference type="NCBI Taxonomy" id="208480"/>
    <lineage>
        <taxon>Bacteria</taxon>
        <taxon>Bacillati</taxon>
        <taxon>Actinomycetota</taxon>
        <taxon>Actinomycetes</taxon>
        <taxon>Actinomycetales</taxon>
        <taxon>Actinomycetaceae</taxon>
        <taxon>Bowdeniella</taxon>
    </lineage>
</organism>
<comment type="similarity">
    <text evidence="14">Belongs to the shikimate kinase family.</text>
</comment>
<dbReference type="Pfam" id="PF01761">
    <property type="entry name" value="DHQ_synthase"/>
    <property type="match status" value="1"/>
</dbReference>
<keyword evidence="9 14" id="KW-0067">ATP-binding</keyword>
<dbReference type="EMBL" id="MQVR01000035">
    <property type="protein sequence ID" value="OKL53893.1"/>
    <property type="molecule type" value="Genomic_DNA"/>
</dbReference>
<dbReference type="InterPro" id="IPR000623">
    <property type="entry name" value="Shikimate_kinase/TSH1"/>
</dbReference>
<evidence type="ECO:0000259" key="15">
    <source>
        <dbReference type="Pfam" id="PF01761"/>
    </source>
</evidence>
<evidence type="ECO:0000256" key="11">
    <source>
        <dbReference type="ARBA" id="ARBA00023141"/>
    </source>
</evidence>
<dbReference type="Gene3D" id="1.20.1090.10">
    <property type="entry name" value="Dehydroquinate synthase-like - alpha domain"/>
    <property type="match status" value="1"/>
</dbReference>
<dbReference type="InterPro" id="IPR056179">
    <property type="entry name" value="DHQS_C"/>
</dbReference>
<evidence type="ECO:0000256" key="1">
    <source>
        <dbReference type="ARBA" id="ARBA00001911"/>
    </source>
</evidence>
<dbReference type="GO" id="GO:0005524">
    <property type="term" value="F:ATP binding"/>
    <property type="evidence" value="ECO:0007669"/>
    <property type="project" value="UniProtKB-UniRule"/>
</dbReference>
<feature type="binding site" evidence="14">
    <location>
        <begin position="11"/>
        <end position="16"/>
    </location>
    <ligand>
        <name>ATP</name>
        <dbReference type="ChEBI" id="CHEBI:30616"/>
    </ligand>
</feature>
<dbReference type="CDD" id="cd08195">
    <property type="entry name" value="DHQS"/>
    <property type="match status" value="1"/>
</dbReference>
<keyword evidence="6 14" id="KW-0808">Transferase</keyword>
<gene>
    <name evidence="14" type="primary">aroK</name>
    <name evidence="17" type="ORF">BSZ39_07040</name>
</gene>
<dbReference type="Gene3D" id="3.40.50.300">
    <property type="entry name" value="P-loop containing nucleotide triphosphate hydrolases"/>
    <property type="match status" value="1"/>
</dbReference>
<dbReference type="HAMAP" id="MF_00109">
    <property type="entry name" value="Shikimate_kinase"/>
    <property type="match status" value="1"/>
</dbReference>
<dbReference type="Pfam" id="PF01202">
    <property type="entry name" value="SKI"/>
    <property type="match status" value="1"/>
</dbReference>
<keyword evidence="12" id="KW-0456">Lyase</keyword>
<evidence type="ECO:0000256" key="8">
    <source>
        <dbReference type="ARBA" id="ARBA00022777"/>
    </source>
</evidence>
<dbReference type="SUPFAM" id="SSF52540">
    <property type="entry name" value="P-loop containing nucleoside triphosphate hydrolases"/>
    <property type="match status" value="1"/>
</dbReference>
<dbReference type="Gene3D" id="3.40.50.1970">
    <property type="match status" value="1"/>
</dbReference>
<keyword evidence="11 14" id="KW-0057">Aromatic amino acid biosynthesis</keyword>
<feature type="binding site" evidence="14">
    <location>
        <position position="134"/>
    </location>
    <ligand>
        <name>substrate</name>
    </ligand>
</feature>
<dbReference type="AlphaFoldDB" id="A0A1Q5Q1Z4"/>
<dbReference type="GO" id="GO:0003856">
    <property type="term" value="F:3-dehydroquinate synthase activity"/>
    <property type="evidence" value="ECO:0007669"/>
    <property type="project" value="TreeGrafter"/>
</dbReference>
<feature type="domain" description="3-dehydroquinate synthase C-terminal" evidence="16">
    <location>
        <begin position="357"/>
        <end position="500"/>
    </location>
</feature>
<comment type="function">
    <text evidence="14">Catalyzes the specific phosphorylation of the 3-hydroxyl group of shikimic acid using ATP as a cosubstrate.</text>
</comment>
<keyword evidence="10" id="KW-0520">NAD</keyword>
<dbReference type="Pfam" id="PF24621">
    <property type="entry name" value="DHQS_C"/>
    <property type="match status" value="1"/>
</dbReference>
<dbReference type="PROSITE" id="PS01128">
    <property type="entry name" value="SHIKIMATE_KINASE"/>
    <property type="match status" value="1"/>
</dbReference>
<dbReference type="EC" id="2.7.1.71" evidence="3 14"/>
<dbReference type="STRING" id="208480.SAMN02910418_01315"/>
<evidence type="ECO:0000256" key="14">
    <source>
        <dbReference type="HAMAP-Rule" id="MF_00109"/>
    </source>
</evidence>
<feature type="binding site" evidence="14">
    <location>
        <position position="15"/>
    </location>
    <ligand>
        <name>Mg(2+)</name>
        <dbReference type="ChEBI" id="CHEBI:18420"/>
    </ligand>
</feature>
<dbReference type="GO" id="GO:0009423">
    <property type="term" value="P:chorismate biosynthetic process"/>
    <property type="evidence" value="ECO:0007669"/>
    <property type="project" value="UniProtKB-UniRule"/>
</dbReference>
<evidence type="ECO:0000259" key="16">
    <source>
        <dbReference type="Pfam" id="PF24621"/>
    </source>
</evidence>
<evidence type="ECO:0000256" key="13">
    <source>
        <dbReference type="ARBA" id="ARBA00048567"/>
    </source>
</evidence>
<reference evidence="18" key="1">
    <citation type="submission" date="2016-12" db="EMBL/GenBank/DDBJ databases">
        <authorList>
            <person name="Meng X."/>
        </authorList>
    </citation>
    <scope>NUCLEOTIDE SEQUENCE [LARGE SCALE GENOMIC DNA]</scope>
    <source>
        <strain evidence="18">DSM 19116</strain>
    </source>
</reference>
<evidence type="ECO:0000256" key="10">
    <source>
        <dbReference type="ARBA" id="ARBA00023027"/>
    </source>
</evidence>
<feature type="binding site" evidence="14">
    <location>
        <position position="79"/>
    </location>
    <ligand>
        <name>substrate</name>
    </ligand>
</feature>
<dbReference type="InterPro" id="IPR027417">
    <property type="entry name" value="P-loop_NTPase"/>
</dbReference>
<dbReference type="PANTHER" id="PTHR43622">
    <property type="entry name" value="3-DEHYDROQUINATE SYNTHASE"/>
    <property type="match status" value="1"/>
</dbReference>
<keyword evidence="4 14" id="KW-0963">Cytoplasm</keyword>
<name>A0A1Q5Q1Z4_9ACTO</name>
<dbReference type="GO" id="GO:0009073">
    <property type="term" value="P:aromatic amino acid family biosynthetic process"/>
    <property type="evidence" value="ECO:0007669"/>
    <property type="project" value="UniProtKB-KW"/>
</dbReference>
<dbReference type="GO" id="GO:0005737">
    <property type="term" value="C:cytoplasm"/>
    <property type="evidence" value="ECO:0007669"/>
    <property type="project" value="UniProtKB-SubCell"/>
</dbReference>
<proteinExistence type="inferred from homology"/>
<dbReference type="InterPro" id="IPR023000">
    <property type="entry name" value="Shikimate_kinase_CS"/>
</dbReference>
<evidence type="ECO:0000256" key="7">
    <source>
        <dbReference type="ARBA" id="ARBA00022741"/>
    </source>
</evidence>
<dbReference type="UniPathway" id="UPA00053">
    <property type="reaction ID" value="UER00088"/>
</dbReference>
<dbReference type="PRINTS" id="PR01100">
    <property type="entry name" value="SHIKIMTKNASE"/>
</dbReference>
<keyword evidence="7 14" id="KW-0547">Nucleotide-binding</keyword>
<accession>A0A1Q5Q1Z4</accession>
<feature type="binding site" evidence="14">
    <location>
        <position position="118"/>
    </location>
    <ligand>
        <name>ATP</name>
        <dbReference type="ChEBI" id="CHEBI:30616"/>
    </ligand>
</feature>
<feature type="binding site" evidence="14">
    <location>
        <position position="150"/>
    </location>
    <ligand>
        <name>ATP</name>
        <dbReference type="ChEBI" id="CHEBI:30616"/>
    </ligand>
</feature>
<sequence length="537" mass="58419">MSSVILVGMPGVGKTTVGTELASRLDLPFRDLDRIFEDVHRISPAEYIRTRGEDAFRVKEAELISRAVAGESAVIATGGGVVVDPVARWQLWNAGTIVWLDAPDHVLRNRFSADPDLRPLTQSAEQLAERRAQRLPYYRAADIHVDSTAQKERLATQIIDELRAREKIAVAERGRLLFKMETRRDHPMGPREATIAFADHLPATWLRSLIEEYSAGVPIVAADRNPAAGHPDLMSILPSERVYLMTAGEQNKRLASVESLLEFAAERRAERKDAWIALGGGTTGDLVGTAAALYQRGAPLIQMPTTWLAMADAAIGGKVAVDLSAAKNSAGAFWPPVAVIANTATLSTLPRDLLLDGMGETLKSGVIGDPWLFDLVERRGSAALDTDAPDLAARYAMIERSALLKIGVVERDPFEEGERRNLNLGHTIGHALEIESGYRLPHGRAVILGLRAVAAIARRRGADPAVAQRIEETAAELGFELTRRFDPAVVKDVLKSDKKSHRGAITWVLPMDIGEVVQVNDVTEAEIDAALAEIAQP</sequence>
<evidence type="ECO:0000313" key="17">
    <source>
        <dbReference type="EMBL" id="OKL53893.1"/>
    </source>
</evidence>
<comment type="pathway">
    <text evidence="2 14">Metabolic intermediate biosynthesis; chorismate biosynthesis; chorismate from D-erythrose 4-phosphate and phosphoenolpyruvate: step 5/7.</text>
</comment>
<dbReference type="InterPro" id="IPR031322">
    <property type="entry name" value="Shikimate/glucono_kinase"/>
</dbReference>
<comment type="caution">
    <text evidence="17">The sequence shown here is derived from an EMBL/GenBank/DDBJ whole genome shotgun (WGS) entry which is preliminary data.</text>
</comment>
<evidence type="ECO:0000313" key="18">
    <source>
        <dbReference type="Proteomes" id="UP000185628"/>
    </source>
</evidence>
<dbReference type="SUPFAM" id="SSF56796">
    <property type="entry name" value="Dehydroquinate synthase-like"/>
    <property type="match status" value="1"/>
</dbReference>
<comment type="subunit">
    <text evidence="14">Monomer.</text>
</comment>
<evidence type="ECO:0000256" key="2">
    <source>
        <dbReference type="ARBA" id="ARBA00004842"/>
    </source>
</evidence>